<dbReference type="Proteomes" id="UP000059680">
    <property type="component" value="Chromosome 3"/>
</dbReference>
<dbReference type="PaxDb" id="39947-A0A0P0W032"/>
<evidence type="ECO:0000256" key="1">
    <source>
        <dbReference type="SAM" id="MobiDB-lite"/>
    </source>
</evidence>
<organism evidence="2 3">
    <name type="scientific">Oryza sativa subsp. japonica</name>
    <name type="common">Rice</name>
    <dbReference type="NCBI Taxonomy" id="39947"/>
    <lineage>
        <taxon>Eukaryota</taxon>
        <taxon>Viridiplantae</taxon>
        <taxon>Streptophyta</taxon>
        <taxon>Embryophyta</taxon>
        <taxon>Tracheophyta</taxon>
        <taxon>Spermatophyta</taxon>
        <taxon>Magnoliopsida</taxon>
        <taxon>Liliopsida</taxon>
        <taxon>Poales</taxon>
        <taxon>Poaceae</taxon>
        <taxon>BOP clade</taxon>
        <taxon>Oryzoideae</taxon>
        <taxon>Oryzeae</taxon>
        <taxon>Oryzinae</taxon>
        <taxon>Oryza</taxon>
        <taxon>Oryza sativa</taxon>
    </lineage>
</organism>
<proteinExistence type="predicted"/>
<feature type="compositionally biased region" description="Low complexity" evidence="1">
    <location>
        <begin position="58"/>
        <end position="75"/>
    </location>
</feature>
<evidence type="ECO:0000313" key="2">
    <source>
        <dbReference type="EMBL" id="BAS84975.1"/>
    </source>
</evidence>
<dbReference type="AlphaFoldDB" id="A0A0P0W032"/>
<sequence>MMPPASFKSSAMREQQQWQSARQPMGKMRSGRWWAPSTPTQRGNGDDGLLQLPRARGSPTTSTPLRPPRALAWRPGWKMKTTGRATGKLF</sequence>
<gene>
    <name evidence="2" type="ordered locus">Os03g0569100</name>
    <name evidence="2" type="ORF">OSNPB_030569100</name>
</gene>
<feature type="region of interest" description="Disordered" evidence="1">
    <location>
        <begin position="1"/>
        <end position="90"/>
    </location>
</feature>
<keyword evidence="3" id="KW-1185">Reference proteome</keyword>
<protein>
    <submittedName>
        <fullName evidence="2">Os03g0569100 protein</fullName>
    </submittedName>
</protein>
<dbReference type="EMBL" id="AP014959">
    <property type="protein sequence ID" value="BAS84975.1"/>
    <property type="molecule type" value="Genomic_DNA"/>
</dbReference>
<dbReference type="InParanoid" id="A0A0P0W032"/>
<name>A0A0P0W032_ORYSJ</name>
<reference evidence="2 3" key="3">
    <citation type="journal article" date="2013" name="Rice">
        <title>Improvement of the Oryza sativa Nipponbare reference genome using next generation sequence and optical map data.</title>
        <authorList>
            <person name="Kawahara Y."/>
            <person name="de la Bastide M."/>
            <person name="Hamilton J.P."/>
            <person name="Kanamori H."/>
            <person name="McCombie W.R."/>
            <person name="Ouyang S."/>
            <person name="Schwartz D.C."/>
            <person name="Tanaka T."/>
            <person name="Wu J."/>
            <person name="Zhou S."/>
            <person name="Childs K.L."/>
            <person name="Davidson R.M."/>
            <person name="Lin H."/>
            <person name="Quesada-Ocampo L."/>
            <person name="Vaillancourt B."/>
            <person name="Sakai H."/>
            <person name="Lee S.S."/>
            <person name="Kim J."/>
            <person name="Numa H."/>
            <person name="Itoh T."/>
            <person name="Buell C.R."/>
            <person name="Matsumoto T."/>
        </authorList>
    </citation>
    <scope>NUCLEOTIDE SEQUENCE [LARGE SCALE GENOMIC DNA]</scope>
    <source>
        <strain evidence="3">cv. Nipponbare</strain>
    </source>
</reference>
<evidence type="ECO:0000313" key="3">
    <source>
        <dbReference type="Proteomes" id="UP000059680"/>
    </source>
</evidence>
<reference evidence="3" key="1">
    <citation type="journal article" date="2005" name="Nature">
        <title>The map-based sequence of the rice genome.</title>
        <authorList>
            <consortium name="International rice genome sequencing project (IRGSP)"/>
            <person name="Matsumoto T."/>
            <person name="Wu J."/>
            <person name="Kanamori H."/>
            <person name="Katayose Y."/>
            <person name="Fujisawa M."/>
            <person name="Namiki N."/>
            <person name="Mizuno H."/>
            <person name="Yamamoto K."/>
            <person name="Antonio B.A."/>
            <person name="Baba T."/>
            <person name="Sakata K."/>
            <person name="Nagamura Y."/>
            <person name="Aoki H."/>
            <person name="Arikawa K."/>
            <person name="Arita K."/>
            <person name="Bito T."/>
            <person name="Chiden Y."/>
            <person name="Fujitsuka N."/>
            <person name="Fukunaka R."/>
            <person name="Hamada M."/>
            <person name="Harada C."/>
            <person name="Hayashi A."/>
            <person name="Hijishita S."/>
            <person name="Honda M."/>
            <person name="Hosokawa S."/>
            <person name="Ichikawa Y."/>
            <person name="Idonuma A."/>
            <person name="Iijima M."/>
            <person name="Ikeda M."/>
            <person name="Ikeno M."/>
            <person name="Ito K."/>
            <person name="Ito S."/>
            <person name="Ito T."/>
            <person name="Ito Y."/>
            <person name="Ito Y."/>
            <person name="Iwabuchi A."/>
            <person name="Kamiya K."/>
            <person name="Karasawa W."/>
            <person name="Kurita K."/>
            <person name="Katagiri S."/>
            <person name="Kikuta A."/>
            <person name="Kobayashi H."/>
            <person name="Kobayashi N."/>
            <person name="Machita K."/>
            <person name="Maehara T."/>
            <person name="Masukawa M."/>
            <person name="Mizubayashi T."/>
            <person name="Mukai Y."/>
            <person name="Nagasaki H."/>
            <person name="Nagata Y."/>
            <person name="Naito S."/>
            <person name="Nakashima M."/>
            <person name="Nakama Y."/>
            <person name="Nakamichi Y."/>
            <person name="Nakamura M."/>
            <person name="Meguro A."/>
            <person name="Negishi M."/>
            <person name="Ohta I."/>
            <person name="Ohta T."/>
            <person name="Okamoto M."/>
            <person name="Ono N."/>
            <person name="Saji S."/>
            <person name="Sakaguchi M."/>
            <person name="Sakai K."/>
            <person name="Shibata M."/>
            <person name="Shimokawa T."/>
            <person name="Song J."/>
            <person name="Takazaki Y."/>
            <person name="Terasawa K."/>
            <person name="Tsugane M."/>
            <person name="Tsuji K."/>
            <person name="Ueda S."/>
            <person name="Waki K."/>
            <person name="Yamagata H."/>
            <person name="Yamamoto M."/>
            <person name="Yamamoto S."/>
            <person name="Yamane H."/>
            <person name="Yoshiki S."/>
            <person name="Yoshihara R."/>
            <person name="Yukawa K."/>
            <person name="Zhong H."/>
            <person name="Yano M."/>
            <person name="Yuan Q."/>
            <person name="Ouyang S."/>
            <person name="Liu J."/>
            <person name="Jones K.M."/>
            <person name="Gansberger K."/>
            <person name="Moffat K."/>
            <person name="Hill J."/>
            <person name="Bera J."/>
            <person name="Fadrosh D."/>
            <person name="Jin S."/>
            <person name="Johri S."/>
            <person name="Kim M."/>
            <person name="Overton L."/>
            <person name="Reardon M."/>
            <person name="Tsitrin T."/>
            <person name="Vuong H."/>
            <person name="Weaver B."/>
            <person name="Ciecko A."/>
            <person name="Tallon L."/>
            <person name="Jackson J."/>
            <person name="Pai G."/>
            <person name="Aken S.V."/>
            <person name="Utterback T."/>
            <person name="Reidmuller S."/>
            <person name="Feldblyum T."/>
            <person name="Hsiao J."/>
            <person name="Zismann V."/>
            <person name="Iobst S."/>
            <person name="de Vazeille A.R."/>
            <person name="Buell C.R."/>
            <person name="Ying K."/>
            <person name="Li Y."/>
            <person name="Lu T."/>
            <person name="Huang Y."/>
            <person name="Zhao Q."/>
            <person name="Feng Q."/>
            <person name="Zhang L."/>
            <person name="Zhu J."/>
            <person name="Weng Q."/>
            <person name="Mu J."/>
            <person name="Lu Y."/>
            <person name="Fan D."/>
            <person name="Liu Y."/>
            <person name="Guan J."/>
            <person name="Zhang Y."/>
            <person name="Yu S."/>
            <person name="Liu X."/>
            <person name="Zhang Y."/>
            <person name="Hong G."/>
            <person name="Han B."/>
            <person name="Choisne N."/>
            <person name="Demange N."/>
            <person name="Orjeda G."/>
            <person name="Samain S."/>
            <person name="Cattolico L."/>
            <person name="Pelletier E."/>
            <person name="Couloux A."/>
            <person name="Segurens B."/>
            <person name="Wincker P."/>
            <person name="D'Hont A."/>
            <person name="Scarpelli C."/>
            <person name="Weissenbach J."/>
            <person name="Salanoubat M."/>
            <person name="Quetier F."/>
            <person name="Yu Y."/>
            <person name="Kim H.R."/>
            <person name="Rambo T."/>
            <person name="Currie J."/>
            <person name="Collura K."/>
            <person name="Luo M."/>
            <person name="Yang T."/>
            <person name="Ammiraju J.S.S."/>
            <person name="Engler F."/>
            <person name="Soderlund C."/>
            <person name="Wing R.A."/>
            <person name="Palmer L.E."/>
            <person name="de la Bastide M."/>
            <person name="Spiegel L."/>
            <person name="Nascimento L."/>
            <person name="Zutavern T."/>
            <person name="O'Shaughnessy A."/>
            <person name="Dike S."/>
            <person name="Dedhia N."/>
            <person name="Preston R."/>
            <person name="Balija V."/>
            <person name="McCombie W.R."/>
            <person name="Chow T."/>
            <person name="Chen H."/>
            <person name="Chung M."/>
            <person name="Chen C."/>
            <person name="Shaw J."/>
            <person name="Wu H."/>
            <person name="Hsiao K."/>
            <person name="Chao Y."/>
            <person name="Chu M."/>
            <person name="Cheng C."/>
            <person name="Hour A."/>
            <person name="Lee P."/>
            <person name="Lin S."/>
            <person name="Lin Y."/>
            <person name="Liou J."/>
            <person name="Liu S."/>
            <person name="Hsing Y."/>
            <person name="Raghuvanshi S."/>
            <person name="Mohanty A."/>
            <person name="Bharti A.K."/>
            <person name="Gaur A."/>
            <person name="Gupta V."/>
            <person name="Kumar D."/>
            <person name="Ravi V."/>
            <person name="Vij S."/>
            <person name="Kapur A."/>
            <person name="Khurana P."/>
            <person name="Khurana P."/>
            <person name="Khurana J.P."/>
            <person name="Tyagi A.K."/>
            <person name="Gaikwad K."/>
            <person name="Singh A."/>
            <person name="Dalal V."/>
            <person name="Srivastava S."/>
            <person name="Dixit A."/>
            <person name="Pal A.K."/>
            <person name="Ghazi I.A."/>
            <person name="Yadav M."/>
            <person name="Pandit A."/>
            <person name="Bhargava A."/>
            <person name="Sureshbabu K."/>
            <person name="Batra K."/>
            <person name="Sharma T.R."/>
            <person name="Mohapatra T."/>
            <person name="Singh N.K."/>
            <person name="Messing J."/>
            <person name="Nelson A.B."/>
            <person name="Fuks G."/>
            <person name="Kavchok S."/>
            <person name="Keizer G."/>
            <person name="Linton E."/>
            <person name="Llaca V."/>
            <person name="Song R."/>
            <person name="Tanyolac B."/>
            <person name="Young S."/>
            <person name="Ho-Il K."/>
            <person name="Hahn J.H."/>
            <person name="Sangsakoo G."/>
            <person name="Vanavichit A."/>
            <person name="de Mattos Luiz.A.T."/>
            <person name="Zimmer P.D."/>
            <person name="Malone G."/>
            <person name="Dellagostin O."/>
            <person name="de Oliveira A.C."/>
            <person name="Bevan M."/>
            <person name="Bancroft I."/>
            <person name="Minx P."/>
            <person name="Cordum H."/>
            <person name="Wilson R."/>
            <person name="Cheng Z."/>
            <person name="Jin W."/>
            <person name="Jiang J."/>
            <person name="Leong S.A."/>
            <person name="Iwama H."/>
            <person name="Gojobori T."/>
            <person name="Itoh T."/>
            <person name="Niimura Y."/>
            <person name="Fujii Y."/>
            <person name="Habara T."/>
            <person name="Sakai H."/>
            <person name="Sato Y."/>
            <person name="Wilson G."/>
            <person name="Kumar K."/>
            <person name="McCouch S."/>
            <person name="Juretic N."/>
            <person name="Hoen D."/>
            <person name="Wright S."/>
            <person name="Bruskiewich R."/>
            <person name="Bureau T."/>
            <person name="Miyao A."/>
            <person name="Hirochika H."/>
            <person name="Nishikawa T."/>
            <person name="Kadowaki K."/>
            <person name="Sugiura M."/>
            <person name="Burr B."/>
            <person name="Sasaki T."/>
        </authorList>
    </citation>
    <scope>NUCLEOTIDE SEQUENCE [LARGE SCALE GENOMIC DNA]</scope>
    <source>
        <strain evidence="3">cv. Nipponbare</strain>
    </source>
</reference>
<accession>A0A0P0W032</accession>
<reference evidence="2 3" key="2">
    <citation type="journal article" date="2013" name="Plant Cell Physiol.">
        <title>Rice Annotation Project Database (RAP-DB): an integrative and interactive database for rice genomics.</title>
        <authorList>
            <person name="Sakai H."/>
            <person name="Lee S.S."/>
            <person name="Tanaka T."/>
            <person name="Numa H."/>
            <person name="Kim J."/>
            <person name="Kawahara Y."/>
            <person name="Wakimoto H."/>
            <person name="Yang C.C."/>
            <person name="Iwamoto M."/>
            <person name="Abe T."/>
            <person name="Yamada Y."/>
            <person name="Muto A."/>
            <person name="Inokuchi H."/>
            <person name="Ikemura T."/>
            <person name="Matsumoto T."/>
            <person name="Sasaki T."/>
            <person name="Itoh T."/>
        </authorList>
    </citation>
    <scope>NUCLEOTIDE SEQUENCE [LARGE SCALE GENOMIC DNA]</scope>
    <source>
        <strain evidence="3">cv. Nipponbare</strain>
    </source>
</reference>
<feature type="compositionally biased region" description="Polar residues" evidence="1">
    <location>
        <begin position="7"/>
        <end position="22"/>
    </location>
</feature>